<name>A0A1L7XDP5_9HELO</name>
<dbReference type="EMBL" id="FJOG01000023">
    <property type="protein sequence ID" value="CZR63155.1"/>
    <property type="molecule type" value="Genomic_DNA"/>
</dbReference>
<evidence type="ECO:0000313" key="1">
    <source>
        <dbReference type="EMBL" id="CZR63155.1"/>
    </source>
</evidence>
<dbReference type="Proteomes" id="UP000184330">
    <property type="component" value="Unassembled WGS sequence"/>
</dbReference>
<gene>
    <name evidence="1" type="ORF">PAC_13052</name>
</gene>
<dbReference type="InterPro" id="IPR029058">
    <property type="entry name" value="AB_hydrolase_fold"/>
</dbReference>
<organism evidence="1 2">
    <name type="scientific">Phialocephala subalpina</name>
    <dbReference type="NCBI Taxonomy" id="576137"/>
    <lineage>
        <taxon>Eukaryota</taxon>
        <taxon>Fungi</taxon>
        <taxon>Dikarya</taxon>
        <taxon>Ascomycota</taxon>
        <taxon>Pezizomycotina</taxon>
        <taxon>Leotiomycetes</taxon>
        <taxon>Helotiales</taxon>
        <taxon>Mollisiaceae</taxon>
        <taxon>Phialocephala</taxon>
        <taxon>Phialocephala fortinii species complex</taxon>
    </lineage>
</organism>
<keyword evidence="2" id="KW-1185">Reference proteome</keyword>
<dbReference type="OrthoDB" id="194358at2759"/>
<dbReference type="AlphaFoldDB" id="A0A1L7XDP5"/>
<dbReference type="InterPro" id="IPR027417">
    <property type="entry name" value="P-loop_NTPase"/>
</dbReference>
<dbReference type="InterPro" id="IPR052374">
    <property type="entry name" value="SERAC1"/>
</dbReference>
<proteinExistence type="predicted"/>
<evidence type="ECO:0000313" key="2">
    <source>
        <dbReference type="Proteomes" id="UP000184330"/>
    </source>
</evidence>
<protein>
    <recommendedName>
        <fullName evidence="3">NB-ARC domain-containing protein</fullName>
    </recommendedName>
</protein>
<dbReference type="PANTHER" id="PTHR48182">
    <property type="entry name" value="PROTEIN SERAC1"/>
    <property type="match status" value="1"/>
</dbReference>
<dbReference type="SUPFAM" id="SSF52540">
    <property type="entry name" value="P-loop containing nucleoside triphosphate hydrolases"/>
    <property type="match status" value="1"/>
</dbReference>
<reference evidence="1 2" key="1">
    <citation type="submission" date="2016-03" db="EMBL/GenBank/DDBJ databases">
        <authorList>
            <person name="Ploux O."/>
        </authorList>
    </citation>
    <scope>NUCLEOTIDE SEQUENCE [LARGE SCALE GENOMIC DNA]</scope>
    <source>
        <strain evidence="1 2">UAMH 11012</strain>
    </source>
</reference>
<sequence>MSTHSTHTVRVREIDQDVSPTRFSNIARSLSSKRCRQWWLPSTTQTGHDNPVTSFALHLDGYNGTITLPSVQHKDLALKEHGTDWKFDDEFDGVTTLSSPIEADVDICAIHGLNGNAFDSWVAKSNQKMWLRDILPTSPPFDKARIMTFGYGSQLFDGSNLSGIHDWSHYLLSSLICHSMGGLVARQAMIRLDGYSHRPEYHGISLERCGLLFLSTPHSGTTEADWNALLVELGSLTSGLRPEIMAYLRSFNPLSTETQEDFANMKIKPPLAAFHETRMTKIVTRESASLNEIKSVSIEGTDHNTICKFDGKFCEGFLAVAGKLRDLRGTLLGENTDNSLISKMPHHPPPAAVNCYLPSDKKFFEGRGLEEWGPLKGRKEDLDSLTQAISSAKSKTAFAITGTGGIGKTAMMLEAAHQDKDQKNIFLIQADDSISLQRAYLGLALRVGPEYLLKEYRGRGDLHAIWSNQSVEEKVDRFKRWLKDPENDNSLFLVDDMDALTECKDRKYAFPTEARNILYTTRDPVYRGALPRRQRIYLSGMLVEDIIELLETVRDSENVSEENTGDLYNHEVLLEIANAVGGHPLAATIAVRYILRVSSQWSGDRAGREFVDTITGGGHEERKFFLEFSPETPSIMENFQVSRNRLSDPGGDGWKLLQLISMLATDCTLGFDYRNFFTHRCPMDPVKFQDHKLLGIKGSQLGLLFNELESVSFGERQNTSQPLQFHPLWLECARHVMEESGRQRHAHQILRICYHTSLSLDATTNYTKDFLPHVQHCLRVYKSFGMKIENLRLPGNVEKWVHVMVYDTVTSHMI</sequence>
<dbReference type="PANTHER" id="PTHR48182:SF3">
    <property type="entry name" value="DUF676 DOMAIN-CONTAINING PROTEIN"/>
    <property type="match status" value="1"/>
</dbReference>
<evidence type="ECO:0008006" key="3">
    <source>
        <dbReference type="Google" id="ProtNLM"/>
    </source>
</evidence>
<dbReference type="SUPFAM" id="SSF53474">
    <property type="entry name" value="alpha/beta-Hydrolases"/>
    <property type="match status" value="1"/>
</dbReference>
<accession>A0A1L7XDP5</accession>
<dbReference type="Gene3D" id="3.40.50.1820">
    <property type="entry name" value="alpha/beta hydrolase"/>
    <property type="match status" value="1"/>
</dbReference>
<dbReference type="Gene3D" id="3.40.50.300">
    <property type="entry name" value="P-loop containing nucleotide triphosphate hydrolases"/>
    <property type="match status" value="1"/>
</dbReference>